<keyword evidence="9" id="KW-0961">Cell wall biogenesis/degradation</keyword>
<dbReference type="PANTHER" id="PTHR43783">
    <property type="entry name" value="UDP-N-ACETYLGLUCOSAMINE 1-CARBOXYVINYLTRANSFERASE"/>
    <property type="match status" value="1"/>
</dbReference>
<dbReference type="GO" id="GO:0009252">
    <property type="term" value="P:peptidoglycan biosynthetic process"/>
    <property type="evidence" value="ECO:0007669"/>
    <property type="project" value="UniProtKB-KW"/>
</dbReference>
<name>D9W8D1_9ACTN</name>
<evidence type="ECO:0000256" key="1">
    <source>
        <dbReference type="ARBA" id="ARBA00004496"/>
    </source>
</evidence>
<dbReference type="GO" id="GO:0003677">
    <property type="term" value="F:DNA binding"/>
    <property type="evidence" value="ECO:0007669"/>
    <property type="project" value="InterPro"/>
</dbReference>
<dbReference type="InterPro" id="IPR001986">
    <property type="entry name" value="Enolpyruvate_Tfrase_dom"/>
</dbReference>
<keyword evidence="8" id="KW-0131">Cell cycle</keyword>
<evidence type="ECO:0000256" key="7">
    <source>
        <dbReference type="ARBA" id="ARBA00022984"/>
    </source>
</evidence>
<dbReference type="Pfam" id="PF01381">
    <property type="entry name" value="HTH_3"/>
    <property type="match status" value="1"/>
</dbReference>
<dbReference type="SUPFAM" id="SSF55205">
    <property type="entry name" value="EPT/RTPC-like"/>
    <property type="match status" value="1"/>
</dbReference>
<evidence type="ECO:0000256" key="16">
    <source>
        <dbReference type="ARBA" id="ARBA00047527"/>
    </source>
</evidence>
<dbReference type="HOGENOM" id="CLU_027387_0_1_11"/>
<keyword evidence="6" id="KW-0133">Cell shape</keyword>
<dbReference type="SUPFAM" id="SSF47413">
    <property type="entry name" value="lambda repressor-like DNA-binding domains"/>
    <property type="match status" value="1"/>
</dbReference>
<dbReference type="RefSeq" id="WP_009714459.1">
    <property type="nucleotide sequence ID" value="NZ_GG657754.1"/>
</dbReference>
<keyword evidence="4" id="KW-0132">Cell division</keyword>
<keyword evidence="7" id="KW-0573">Peptidoglycan synthesis</keyword>
<dbReference type="STRING" id="457427.SSOG_02352"/>
<evidence type="ECO:0000256" key="12">
    <source>
        <dbReference type="ARBA" id="ARBA00039108"/>
    </source>
</evidence>
<evidence type="ECO:0000256" key="2">
    <source>
        <dbReference type="ARBA" id="ARBA00004752"/>
    </source>
</evidence>
<dbReference type="OrthoDB" id="9803760at2"/>
<reference evidence="18 19" key="1">
    <citation type="submission" date="2009-02" db="EMBL/GenBank/DDBJ databases">
        <title>Annotation of Streptomyces hygroscopicus strain ATCC 53653.</title>
        <authorList>
            <consortium name="The Broad Institute Genome Sequencing Platform"/>
            <consortium name="Broad Institute Microbial Sequencing Center"/>
            <person name="Fischbach M."/>
            <person name="Godfrey P."/>
            <person name="Ward D."/>
            <person name="Young S."/>
            <person name="Zeng Q."/>
            <person name="Koehrsen M."/>
            <person name="Alvarado L."/>
            <person name="Berlin A.M."/>
            <person name="Bochicchio J."/>
            <person name="Borenstein D."/>
            <person name="Chapman S.B."/>
            <person name="Chen Z."/>
            <person name="Engels R."/>
            <person name="Freedman E."/>
            <person name="Gellesch M."/>
            <person name="Goldberg J."/>
            <person name="Griggs A."/>
            <person name="Gujja S."/>
            <person name="Heilman E.R."/>
            <person name="Heiman D.I."/>
            <person name="Hepburn T.A."/>
            <person name="Howarth C."/>
            <person name="Jen D."/>
            <person name="Larson L."/>
            <person name="Lewis B."/>
            <person name="Mehta T."/>
            <person name="Park D."/>
            <person name="Pearson M."/>
            <person name="Richards J."/>
            <person name="Roberts A."/>
            <person name="Saif S."/>
            <person name="Shea T.D."/>
            <person name="Shenoy N."/>
            <person name="Sisk P."/>
            <person name="Stolte C."/>
            <person name="Sykes S.N."/>
            <person name="Thomson T."/>
            <person name="Walk T."/>
            <person name="White J."/>
            <person name="Yandava C."/>
            <person name="Straight P."/>
            <person name="Clardy J."/>
            <person name="Hung D."/>
            <person name="Kolter R."/>
            <person name="Mekalanos J."/>
            <person name="Walker S."/>
            <person name="Walsh C.T."/>
            <person name="Wieland-Brown L.C."/>
            <person name="Haas B."/>
            <person name="Nusbaum C."/>
            <person name="Birren B."/>
        </authorList>
    </citation>
    <scope>NUCLEOTIDE SEQUENCE [LARGE SCALE GENOMIC DNA]</scope>
    <source>
        <strain evidence="18 19">ATCC 53653</strain>
    </source>
</reference>
<dbReference type="GO" id="GO:0005737">
    <property type="term" value="C:cytoplasm"/>
    <property type="evidence" value="ECO:0007669"/>
    <property type="project" value="UniProtKB-SubCell"/>
</dbReference>
<dbReference type="SMART" id="SM00530">
    <property type="entry name" value="HTH_XRE"/>
    <property type="match status" value="1"/>
</dbReference>
<evidence type="ECO:0000256" key="3">
    <source>
        <dbReference type="ARBA" id="ARBA00022490"/>
    </source>
</evidence>
<dbReference type="Pfam" id="PF00275">
    <property type="entry name" value="EPSP_synthase"/>
    <property type="match status" value="1"/>
</dbReference>
<evidence type="ECO:0000313" key="18">
    <source>
        <dbReference type="EMBL" id="EFL22638.1"/>
    </source>
</evidence>
<dbReference type="GO" id="GO:0008760">
    <property type="term" value="F:UDP-N-acetylglucosamine 1-carboxyvinyltransferase activity"/>
    <property type="evidence" value="ECO:0007669"/>
    <property type="project" value="UniProtKB-EC"/>
</dbReference>
<comment type="similarity">
    <text evidence="11">Belongs to the EPSP synthase family. MurA subfamily.</text>
</comment>
<comment type="catalytic activity">
    <reaction evidence="16">
        <text>phosphoenolpyruvate + UDP-N-acetyl-alpha-D-glucosamine = UDP-N-acetyl-3-O-(1-carboxyvinyl)-alpha-D-glucosamine + phosphate</text>
        <dbReference type="Rhea" id="RHEA:18681"/>
        <dbReference type="ChEBI" id="CHEBI:43474"/>
        <dbReference type="ChEBI" id="CHEBI:57705"/>
        <dbReference type="ChEBI" id="CHEBI:58702"/>
        <dbReference type="ChEBI" id="CHEBI:68483"/>
        <dbReference type="EC" id="2.5.1.7"/>
    </reaction>
</comment>
<evidence type="ECO:0000256" key="14">
    <source>
        <dbReference type="ARBA" id="ARBA00042443"/>
    </source>
</evidence>
<gene>
    <name evidence="18" type="ORF">SSOG_02352</name>
</gene>
<comment type="subcellular location">
    <subcellularLocation>
        <location evidence="1">Cytoplasm</location>
    </subcellularLocation>
</comment>
<dbReference type="InterPro" id="IPR050068">
    <property type="entry name" value="MurA_subfamily"/>
</dbReference>
<evidence type="ECO:0000256" key="13">
    <source>
        <dbReference type="ARBA" id="ARBA00039754"/>
    </source>
</evidence>
<dbReference type="GO" id="GO:0051301">
    <property type="term" value="P:cell division"/>
    <property type="evidence" value="ECO:0007669"/>
    <property type="project" value="UniProtKB-KW"/>
</dbReference>
<evidence type="ECO:0000256" key="11">
    <source>
        <dbReference type="ARBA" id="ARBA00038367"/>
    </source>
</evidence>
<evidence type="ECO:0000256" key="8">
    <source>
        <dbReference type="ARBA" id="ARBA00023306"/>
    </source>
</evidence>
<dbReference type="GO" id="GO:0008360">
    <property type="term" value="P:regulation of cell shape"/>
    <property type="evidence" value="ECO:0007669"/>
    <property type="project" value="UniProtKB-KW"/>
</dbReference>
<proteinExistence type="inferred from homology"/>
<dbReference type="EMBL" id="GG657754">
    <property type="protein sequence ID" value="EFL22638.1"/>
    <property type="molecule type" value="Genomic_DNA"/>
</dbReference>
<evidence type="ECO:0000313" key="19">
    <source>
        <dbReference type="Proteomes" id="UP000003963"/>
    </source>
</evidence>
<evidence type="ECO:0000259" key="17">
    <source>
        <dbReference type="PROSITE" id="PS50943"/>
    </source>
</evidence>
<evidence type="ECO:0000256" key="15">
    <source>
        <dbReference type="ARBA" id="ARBA00042842"/>
    </source>
</evidence>
<dbReference type="AlphaFoldDB" id="D9W8D1"/>
<protein>
    <recommendedName>
        <fullName evidence="13">UDP-N-acetylglucosamine 1-carboxyvinyltransferase</fullName>
        <ecNumber evidence="12">2.5.1.7</ecNumber>
    </recommendedName>
    <alternativeName>
        <fullName evidence="14">Enoylpyruvate transferase</fullName>
    </alternativeName>
    <alternativeName>
        <fullName evidence="15">UDP-N-acetylglucosamine enolpyruvyl transferase</fullName>
    </alternativeName>
</protein>
<evidence type="ECO:0000256" key="4">
    <source>
        <dbReference type="ARBA" id="ARBA00022618"/>
    </source>
</evidence>
<dbReference type="EC" id="2.5.1.7" evidence="12"/>
<dbReference type="InterPro" id="IPR013792">
    <property type="entry name" value="RNA3'P_cycl/enolpyr_Trfase_a/b"/>
</dbReference>
<organism evidence="18 19">
    <name type="scientific">Streptomyces himastatinicus ATCC 53653</name>
    <dbReference type="NCBI Taxonomy" id="457427"/>
    <lineage>
        <taxon>Bacteria</taxon>
        <taxon>Bacillati</taxon>
        <taxon>Actinomycetota</taxon>
        <taxon>Actinomycetes</taxon>
        <taxon>Kitasatosporales</taxon>
        <taxon>Streptomycetaceae</taxon>
        <taxon>Streptomyces</taxon>
        <taxon>Streptomyces violaceusniger group</taxon>
    </lineage>
</organism>
<comment type="function">
    <text evidence="10">Cell wall formation. Adds enolpyruvyl to UDP-N-acetylglucosamine.</text>
</comment>
<feature type="domain" description="HTH cro/C1-type" evidence="17">
    <location>
        <begin position="13"/>
        <end position="67"/>
    </location>
</feature>
<dbReference type="PANTHER" id="PTHR43783:SF1">
    <property type="entry name" value="UDP-N-ACETYLGLUCOSAMINE 1-CARBOXYVINYLTRANSFERASE"/>
    <property type="match status" value="1"/>
</dbReference>
<dbReference type="NCBIfam" id="NF006873">
    <property type="entry name" value="PRK09369.1"/>
    <property type="match status" value="1"/>
</dbReference>
<accession>D9W8D1</accession>
<keyword evidence="19" id="KW-1185">Reference proteome</keyword>
<dbReference type="GO" id="GO:0071555">
    <property type="term" value="P:cell wall organization"/>
    <property type="evidence" value="ECO:0007669"/>
    <property type="project" value="UniProtKB-KW"/>
</dbReference>
<comment type="pathway">
    <text evidence="2">Cell wall biogenesis; peptidoglycan biosynthesis.</text>
</comment>
<dbReference type="Gene3D" id="3.65.10.10">
    <property type="entry name" value="Enolpyruvate transferase domain"/>
    <property type="match status" value="2"/>
</dbReference>
<dbReference type="InterPro" id="IPR010982">
    <property type="entry name" value="Lambda_DNA-bd_dom_sf"/>
</dbReference>
<sequence>MTDDYLSRIGKLIRDARQHRGWTQSQLAEALGTSQSAVNRIERGNQNISLEMIARIGEALDSEIVSLGYAGPMHLRVVGGRRLSGAIDVKTSKNACVALLCATLLNAGRTTLRRVARIEEVYRILEVLGSIGVRTRWLNDGNDLEIVPPAELDLGSMDTEAARRTRSVIMFLGPLLHRMDRFRIPYAGGCDLGTRTVQPHMTALRPFGLEVTATDGMYHARVDRSVSPTRAIVLTERGDTVTENALLAAARHDGVTVIRNASSNYMVQDLCFFLEELGVKVEGVGTTTLTVHGVTHIDRDVDYAPSEDPVEAMSLLAAAVVTESELTIRRVPVEFLEIELAILEEMGLDHERSTEYAADNGRTRLIDLTVRPSKLQAPIDKIHPMPFPGVNIDNVPFFAAIAAAAQGSTLIHDWVYDNRAIYLTELNRLGAHVKLLDPHRVLVEGPTRWRSAEMMCPPALRPAVVVLLAMMAAPGTSVLRNVYVINRGYEDLAERLNSIGAQIETFRDI</sequence>
<dbReference type="InterPro" id="IPR001387">
    <property type="entry name" value="Cro/C1-type_HTH"/>
</dbReference>
<dbReference type="InterPro" id="IPR036968">
    <property type="entry name" value="Enolpyruvate_Tfrase_sf"/>
</dbReference>
<dbReference type="Gene3D" id="1.10.260.40">
    <property type="entry name" value="lambda repressor-like DNA-binding domains"/>
    <property type="match status" value="1"/>
</dbReference>
<dbReference type="CDD" id="cd00093">
    <property type="entry name" value="HTH_XRE"/>
    <property type="match status" value="1"/>
</dbReference>
<evidence type="ECO:0000256" key="5">
    <source>
        <dbReference type="ARBA" id="ARBA00022679"/>
    </source>
</evidence>
<evidence type="ECO:0000256" key="10">
    <source>
        <dbReference type="ARBA" id="ARBA00037534"/>
    </source>
</evidence>
<evidence type="ECO:0000256" key="9">
    <source>
        <dbReference type="ARBA" id="ARBA00023316"/>
    </source>
</evidence>
<evidence type="ECO:0000256" key="6">
    <source>
        <dbReference type="ARBA" id="ARBA00022960"/>
    </source>
</evidence>
<keyword evidence="3" id="KW-0963">Cytoplasm</keyword>
<keyword evidence="5 18" id="KW-0808">Transferase</keyword>
<dbReference type="PROSITE" id="PS50943">
    <property type="entry name" value="HTH_CROC1"/>
    <property type="match status" value="1"/>
</dbReference>
<dbReference type="Proteomes" id="UP000003963">
    <property type="component" value="Unassembled WGS sequence"/>
</dbReference>